<feature type="transmembrane region" description="Helical" evidence="1">
    <location>
        <begin position="184"/>
        <end position="207"/>
    </location>
</feature>
<keyword evidence="1" id="KW-0812">Transmembrane</keyword>
<evidence type="ECO:0000313" key="3">
    <source>
        <dbReference type="Proteomes" id="UP000280935"/>
    </source>
</evidence>
<proteinExistence type="predicted"/>
<name>A0A3P1WYG5_9ACTN</name>
<feature type="transmembrane region" description="Helical" evidence="1">
    <location>
        <begin position="122"/>
        <end position="141"/>
    </location>
</feature>
<reference evidence="2 3" key="1">
    <citation type="submission" date="2018-11" db="EMBL/GenBank/DDBJ databases">
        <title>Genomes From Bacteria Associated with the Canine Oral Cavity: a Test Case for Automated Genome-Based Taxonomic Assignment.</title>
        <authorList>
            <person name="Coil D.A."/>
            <person name="Jospin G."/>
            <person name="Darling A.E."/>
            <person name="Wallis C."/>
            <person name="Davis I.J."/>
            <person name="Harris S."/>
            <person name="Eisen J.A."/>
            <person name="Holcombe L.J."/>
            <person name="O'Flynn C."/>
        </authorList>
    </citation>
    <scope>NUCLEOTIDE SEQUENCE [LARGE SCALE GENOMIC DNA]</scope>
    <source>
        <strain evidence="2 3">OH2822_COT-296</strain>
    </source>
</reference>
<evidence type="ECO:0000313" key="2">
    <source>
        <dbReference type="EMBL" id="RRD49453.1"/>
    </source>
</evidence>
<evidence type="ECO:0000256" key="1">
    <source>
        <dbReference type="SAM" id="Phobius"/>
    </source>
</evidence>
<dbReference type="EMBL" id="RQYT01000016">
    <property type="protein sequence ID" value="RRD49453.1"/>
    <property type="molecule type" value="Genomic_DNA"/>
</dbReference>
<dbReference type="AlphaFoldDB" id="A0A3P1WYG5"/>
<feature type="transmembrane region" description="Helical" evidence="1">
    <location>
        <begin position="153"/>
        <end position="172"/>
    </location>
</feature>
<feature type="transmembrane region" description="Helical" evidence="1">
    <location>
        <begin position="78"/>
        <end position="102"/>
    </location>
</feature>
<keyword evidence="1" id="KW-0472">Membrane</keyword>
<comment type="caution">
    <text evidence="2">The sequence shown here is derived from an EMBL/GenBank/DDBJ whole genome shotgun (WGS) entry which is preliminary data.</text>
</comment>
<protein>
    <submittedName>
        <fullName evidence="2">Uncharacterized protein</fullName>
    </submittedName>
</protein>
<sequence>MKGYIPSLVRLELWWARRLLVALPVLGVLWGLVASQLGGSLIPFLAIGSLIPVFVAILTPFGELHLDLLPVPRRHVVLVRGLSALVVMLLLFVLMLLGVFLWEAVGVATVTGEVPPEHWPAKVAGLTGAFLLIAALGWWLLTGFGPSRWVMPRLLGVIVLFLCAVRGAEWAVSRLRPEQLVPAGIATGWTALAVGVLVYLAVLPLMARAAERRDR</sequence>
<organism evidence="2 3">
    <name type="scientific">Arachnia propionica</name>
    <dbReference type="NCBI Taxonomy" id="1750"/>
    <lineage>
        <taxon>Bacteria</taxon>
        <taxon>Bacillati</taxon>
        <taxon>Actinomycetota</taxon>
        <taxon>Actinomycetes</taxon>
        <taxon>Propionibacteriales</taxon>
        <taxon>Propionibacteriaceae</taxon>
        <taxon>Arachnia</taxon>
    </lineage>
</organism>
<feature type="transmembrane region" description="Helical" evidence="1">
    <location>
        <begin position="44"/>
        <end position="66"/>
    </location>
</feature>
<accession>A0A3P1WYG5</accession>
<keyword evidence="1" id="KW-1133">Transmembrane helix</keyword>
<dbReference type="Proteomes" id="UP000280935">
    <property type="component" value="Unassembled WGS sequence"/>
</dbReference>
<gene>
    <name evidence="2" type="ORF">EII35_08270</name>
</gene>
<dbReference type="RefSeq" id="WP_125227992.1">
    <property type="nucleotide sequence ID" value="NZ_RQYT01000016.1"/>
</dbReference>